<organism evidence="3 4">
    <name type="scientific">Pan troglodytes</name>
    <name type="common">Chimpanzee</name>
    <dbReference type="NCBI Taxonomy" id="9598"/>
    <lineage>
        <taxon>Eukaryota</taxon>
        <taxon>Metazoa</taxon>
        <taxon>Chordata</taxon>
        <taxon>Craniata</taxon>
        <taxon>Vertebrata</taxon>
        <taxon>Euteleostomi</taxon>
        <taxon>Mammalia</taxon>
        <taxon>Eutheria</taxon>
        <taxon>Euarchontoglires</taxon>
        <taxon>Primates</taxon>
        <taxon>Haplorrhini</taxon>
        <taxon>Catarrhini</taxon>
        <taxon>Hominidae</taxon>
        <taxon>Pan</taxon>
    </lineage>
</organism>
<keyword evidence="1" id="KW-0677">Repeat</keyword>
<feature type="non-terminal residue" evidence="3">
    <location>
        <position position="78"/>
    </location>
</feature>
<gene>
    <name evidence="3" type="ORF">CK820_G0016054</name>
</gene>
<reference evidence="3 4" key="1">
    <citation type="submission" date="2017-12" db="EMBL/GenBank/DDBJ databases">
        <title>High-resolution comparative analysis of great ape genomes.</title>
        <authorList>
            <person name="Pollen A."/>
            <person name="Hastie A."/>
            <person name="Hormozdiari F."/>
            <person name="Dougherty M."/>
            <person name="Liu R."/>
            <person name="Chaisson M."/>
            <person name="Hoppe E."/>
            <person name="Hill C."/>
            <person name="Pang A."/>
            <person name="Hillier L."/>
            <person name="Baker C."/>
            <person name="Armstrong J."/>
            <person name="Shendure J."/>
            <person name="Paten B."/>
            <person name="Wilson R."/>
            <person name="Chao H."/>
            <person name="Schneider V."/>
            <person name="Ventura M."/>
            <person name="Kronenberg Z."/>
            <person name="Murali S."/>
            <person name="Gordon D."/>
            <person name="Cantsilieris S."/>
            <person name="Munson K."/>
            <person name="Nelson B."/>
            <person name="Raja A."/>
            <person name="Underwood J."/>
            <person name="Diekhans M."/>
            <person name="Fiddes I."/>
            <person name="Haussler D."/>
            <person name="Eichler E."/>
        </authorList>
    </citation>
    <scope>NUCLEOTIDE SEQUENCE [LARGE SCALE GENOMIC DNA]</scope>
    <source>
        <strain evidence="3">Yerkes chimp pedigree #C0471</strain>
    </source>
</reference>
<dbReference type="InterPro" id="IPR043536">
    <property type="entry name" value="HCF1/2"/>
</dbReference>
<dbReference type="PANTHER" id="PTHR46003">
    <property type="entry name" value="HOST CELL FACTOR"/>
    <property type="match status" value="1"/>
</dbReference>
<dbReference type="InterPro" id="IPR015915">
    <property type="entry name" value="Kelch-typ_b-propeller"/>
</dbReference>
<comment type="caution">
    <text evidence="3">The sequence shown here is derived from an EMBL/GenBank/DDBJ whole genome shotgun (WGS) entry which is preliminary data.</text>
</comment>
<dbReference type="Pfam" id="PF13854">
    <property type="entry name" value="Kelch_HCF"/>
    <property type="match status" value="1"/>
</dbReference>
<dbReference type="EMBL" id="NBAG03000240">
    <property type="protein sequence ID" value="PNI65070.1"/>
    <property type="molecule type" value="Genomic_DNA"/>
</dbReference>
<dbReference type="SMR" id="A0A2J8MZX5"/>
<dbReference type="SUPFAM" id="SSF117281">
    <property type="entry name" value="Kelch motif"/>
    <property type="match status" value="1"/>
</dbReference>
<dbReference type="Gene3D" id="2.120.10.80">
    <property type="entry name" value="Kelch-type beta propeller"/>
    <property type="match status" value="1"/>
</dbReference>
<accession>A0A2J8MZX5</accession>
<evidence type="ECO:0000259" key="2">
    <source>
        <dbReference type="Pfam" id="PF13854"/>
    </source>
</evidence>
<sequence length="78" mass="9084">MVEYGRYSNELYELQASRWLWKKVKPHPPPSGLPPCPRLGHSFSLYGNKCYLFGGLANESEDSNNNVPRYLNDFYELE</sequence>
<dbReference type="PANTHER" id="PTHR46003:SF2">
    <property type="entry name" value="HOST CELL FACTOR 2"/>
    <property type="match status" value="1"/>
</dbReference>
<evidence type="ECO:0000256" key="1">
    <source>
        <dbReference type="ARBA" id="ARBA00022737"/>
    </source>
</evidence>
<evidence type="ECO:0000313" key="4">
    <source>
        <dbReference type="Proteomes" id="UP000236370"/>
    </source>
</evidence>
<name>A0A2J8MZX5_PANTR</name>
<proteinExistence type="predicted"/>
<evidence type="ECO:0000313" key="3">
    <source>
        <dbReference type="EMBL" id="PNI65070.1"/>
    </source>
</evidence>
<feature type="domain" description="Host cell factor Kelch-repeats" evidence="2">
    <location>
        <begin position="1"/>
        <end position="78"/>
    </location>
</feature>
<dbReference type="InterPro" id="IPR059124">
    <property type="entry name" value="Kelch_HCF"/>
</dbReference>
<protein>
    <submittedName>
        <fullName evidence="3">HCFC2 isoform 6</fullName>
    </submittedName>
</protein>
<dbReference type="AlphaFoldDB" id="A0A2J8MZX5"/>
<dbReference type="Proteomes" id="UP000236370">
    <property type="component" value="Unassembled WGS sequence"/>
</dbReference>